<dbReference type="InterPro" id="IPR011238">
    <property type="entry name" value="Micro_shell_prot_PduT"/>
</dbReference>
<comment type="caution">
    <text evidence="5">The sequence shown here is derived from an EMBL/GenBank/DDBJ whole genome shotgun (WGS) entry which is preliminary data.</text>
</comment>
<dbReference type="CDD" id="cd07053">
    <property type="entry name" value="BMC_PduT_repeat1"/>
    <property type="match status" value="1"/>
</dbReference>
<evidence type="ECO:0000313" key="5">
    <source>
        <dbReference type="EMBL" id="ENZ17274.1"/>
    </source>
</evidence>
<dbReference type="SUPFAM" id="SSF143414">
    <property type="entry name" value="CcmK-like"/>
    <property type="match status" value="2"/>
</dbReference>
<dbReference type="PANTHER" id="PTHR33941:SF11">
    <property type="entry name" value="BACTERIAL MICROCOMPARTMENT SHELL PROTEIN PDUJ"/>
    <property type="match status" value="1"/>
</dbReference>
<dbReference type="PROSITE" id="PS51930">
    <property type="entry name" value="BMC_2"/>
    <property type="match status" value="2"/>
</dbReference>
<feature type="domain" description="BMC" evidence="4">
    <location>
        <begin position="95"/>
        <end position="181"/>
    </location>
</feature>
<dbReference type="RefSeq" id="WP_002583267.1">
    <property type="nucleotide sequence ID" value="NZ_KB851019.1"/>
</dbReference>
<gene>
    <name evidence="5" type="ORF">HMPREF1090_02044</name>
</gene>
<organism evidence="5 6">
    <name type="scientific">[Clostridium] clostridioforme 90A8</name>
    <dbReference type="NCBI Taxonomy" id="999408"/>
    <lineage>
        <taxon>Bacteria</taxon>
        <taxon>Bacillati</taxon>
        <taxon>Bacillota</taxon>
        <taxon>Clostridia</taxon>
        <taxon>Lachnospirales</taxon>
        <taxon>Lachnospiraceae</taxon>
        <taxon>Enterocloster</taxon>
    </lineage>
</organism>
<keyword evidence="2" id="KW-1283">Bacterial microcompartment</keyword>
<evidence type="ECO:0000256" key="1">
    <source>
        <dbReference type="ARBA" id="ARBA00024322"/>
    </source>
</evidence>
<dbReference type="PATRIC" id="fig|999408.3.peg.2192"/>
<evidence type="ECO:0000259" key="4">
    <source>
        <dbReference type="PROSITE" id="PS51930"/>
    </source>
</evidence>
<dbReference type="Gene3D" id="3.30.70.1710">
    <property type="match status" value="2"/>
</dbReference>
<evidence type="ECO:0000256" key="3">
    <source>
        <dbReference type="PROSITE-ProRule" id="PRU01278"/>
    </source>
</evidence>
<proteinExistence type="inferred from homology"/>
<evidence type="ECO:0000313" key="6">
    <source>
        <dbReference type="Proteomes" id="UP000013085"/>
    </source>
</evidence>
<dbReference type="InterPro" id="IPR044872">
    <property type="entry name" value="CcmK/CsoS1_BMC"/>
</dbReference>
<dbReference type="GO" id="GO:0031469">
    <property type="term" value="C:bacterial microcompartment"/>
    <property type="evidence" value="ECO:0007669"/>
    <property type="project" value="UniProtKB-SubCell"/>
</dbReference>
<dbReference type="PIRSF" id="PIRSF034834">
    <property type="entry name" value="PduT"/>
    <property type="match status" value="1"/>
</dbReference>
<dbReference type="AlphaFoldDB" id="A0A0E2HQJ4"/>
<accession>A0A0E2HQJ4</accession>
<dbReference type="EMBL" id="AGYR01000018">
    <property type="protein sequence ID" value="ENZ17274.1"/>
    <property type="molecule type" value="Genomic_DNA"/>
</dbReference>
<evidence type="ECO:0000256" key="2">
    <source>
        <dbReference type="ARBA" id="ARBA00024446"/>
    </source>
</evidence>
<comment type="subcellular location">
    <subcellularLocation>
        <location evidence="1">Bacterial microcompartment</location>
    </subcellularLocation>
</comment>
<dbReference type="InterPro" id="IPR037233">
    <property type="entry name" value="CcmK-like_sf"/>
</dbReference>
<dbReference type="CDD" id="cd07054">
    <property type="entry name" value="BMC_PduT_repeat2"/>
    <property type="match status" value="1"/>
</dbReference>
<dbReference type="Proteomes" id="UP000013085">
    <property type="component" value="Unassembled WGS sequence"/>
</dbReference>
<dbReference type="InterPro" id="IPR050575">
    <property type="entry name" value="BMC_shell"/>
</dbReference>
<reference evidence="5 6" key="1">
    <citation type="submission" date="2013-01" db="EMBL/GenBank/DDBJ databases">
        <title>The Genome Sequence of Clostridium clostridioforme 90A8.</title>
        <authorList>
            <consortium name="The Broad Institute Genome Sequencing Platform"/>
            <person name="Earl A."/>
            <person name="Ward D."/>
            <person name="Feldgarden M."/>
            <person name="Gevers D."/>
            <person name="Courvalin P."/>
            <person name="Lambert T."/>
            <person name="Walker B."/>
            <person name="Young S.K."/>
            <person name="Zeng Q."/>
            <person name="Gargeya S."/>
            <person name="Fitzgerald M."/>
            <person name="Haas B."/>
            <person name="Abouelleil A."/>
            <person name="Alvarado L."/>
            <person name="Arachchi H.M."/>
            <person name="Berlin A.M."/>
            <person name="Chapman S.B."/>
            <person name="Dewar J."/>
            <person name="Goldberg J."/>
            <person name="Griggs A."/>
            <person name="Gujja S."/>
            <person name="Hansen M."/>
            <person name="Howarth C."/>
            <person name="Imamovic A."/>
            <person name="Larimer J."/>
            <person name="McCowan C."/>
            <person name="Murphy C."/>
            <person name="Neiman D."/>
            <person name="Pearson M."/>
            <person name="Priest M."/>
            <person name="Roberts A."/>
            <person name="Saif S."/>
            <person name="Shea T."/>
            <person name="Sisk P."/>
            <person name="Sykes S."/>
            <person name="Wortman J."/>
            <person name="Nusbaum C."/>
            <person name="Birren B."/>
        </authorList>
    </citation>
    <scope>NUCLEOTIDE SEQUENCE [LARGE SCALE GENOMIC DNA]</scope>
    <source>
        <strain evidence="5 6">90A8</strain>
    </source>
</reference>
<feature type="domain" description="BMC" evidence="4">
    <location>
        <begin position="3"/>
        <end position="85"/>
    </location>
</feature>
<protein>
    <submittedName>
        <fullName evidence="5">Microcompartment protein</fullName>
    </submittedName>
</protein>
<comment type="similarity">
    <text evidence="3">Belongs to the bacterial microcompartments protein family.</text>
</comment>
<dbReference type="Pfam" id="PF00936">
    <property type="entry name" value="BMC"/>
    <property type="match status" value="2"/>
</dbReference>
<dbReference type="PANTHER" id="PTHR33941">
    <property type="entry name" value="PROPANEDIOL UTILIZATION PROTEIN PDUA"/>
    <property type="match status" value="1"/>
</dbReference>
<dbReference type="HOGENOM" id="CLU_115793_0_0_9"/>
<dbReference type="InterPro" id="IPR000249">
    <property type="entry name" value="BMC_dom"/>
</dbReference>
<name>A0A0E2HQJ4_9FIRM</name>
<sequence>MITIGFLELNSIAKGIQAAEIRLKAAEIRLVSARPSCPGKYQILITGEVSAVESALRTGVESAKANVVDRLLIPRVHPQVIEAISMSAMPSSLKALGILEFFSVTGAIIAADAAAKAASVSLIEIRLGTGIGGKSFVTFTGDVGAVEESVEAGAKTAETNGTLVEKVVIAHPDRELYRSLL</sequence>
<dbReference type="SMART" id="SM00877">
    <property type="entry name" value="BMC"/>
    <property type="match status" value="2"/>
</dbReference>